<evidence type="ECO:0000256" key="14">
    <source>
        <dbReference type="RuleBase" id="RU003656"/>
    </source>
</evidence>
<protein>
    <recommendedName>
        <fullName evidence="5 13">ATP synthase epsilon chain</fullName>
    </recommendedName>
    <alternativeName>
        <fullName evidence="12 13">ATP synthase F1 sector epsilon subunit</fullName>
    </alternativeName>
    <alternativeName>
        <fullName evidence="11 13">F-ATPase epsilon subunit</fullName>
    </alternativeName>
</protein>
<dbReference type="GO" id="GO:0045259">
    <property type="term" value="C:proton-transporting ATP synthase complex"/>
    <property type="evidence" value="ECO:0007669"/>
    <property type="project" value="UniProtKB-KW"/>
</dbReference>
<evidence type="ECO:0000256" key="4">
    <source>
        <dbReference type="ARBA" id="ARBA00011648"/>
    </source>
</evidence>
<dbReference type="NCBIfam" id="NF001847">
    <property type="entry name" value="PRK00571.1-4"/>
    <property type="match status" value="1"/>
</dbReference>
<dbReference type="Proteomes" id="UP000636949">
    <property type="component" value="Unassembled WGS sequence"/>
</dbReference>
<proteinExistence type="inferred from homology"/>
<feature type="domain" description="ATP synthase F1 complex delta/epsilon subunit N-terminal" evidence="17">
    <location>
        <begin position="6"/>
        <end position="83"/>
    </location>
</feature>
<comment type="caution">
    <text evidence="18">The sequence shown here is derived from an EMBL/GenBank/DDBJ whole genome shotgun (WGS) entry which is preliminary data.</text>
</comment>
<evidence type="ECO:0000256" key="12">
    <source>
        <dbReference type="ARBA" id="ARBA00031795"/>
    </source>
</evidence>
<dbReference type="OrthoDB" id="9791445at2"/>
<keyword evidence="13" id="KW-0375">Hydrogen ion transport</keyword>
<keyword evidence="10 13" id="KW-0066">ATP synthesis</keyword>
<dbReference type="RefSeq" id="WP_117002275.1">
    <property type="nucleotide sequence ID" value="NZ_BMJS01000010.1"/>
</dbReference>
<dbReference type="SUPFAM" id="SSF51344">
    <property type="entry name" value="Epsilon subunit of F1F0-ATP synthase N-terminal domain"/>
    <property type="match status" value="1"/>
</dbReference>
<evidence type="ECO:0000313" key="18">
    <source>
        <dbReference type="EMBL" id="GGF96244.1"/>
    </source>
</evidence>
<dbReference type="GO" id="GO:0046933">
    <property type="term" value="F:proton-transporting ATP synthase activity, rotational mechanism"/>
    <property type="evidence" value="ECO:0007669"/>
    <property type="project" value="UniProtKB-UniRule"/>
</dbReference>
<keyword evidence="19" id="KW-1185">Reference proteome</keyword>
<gene>
    <name evidence="13 18" type="primary">atpC</name>
    <name evidence="18" type="ORF">GCM10010995_11870</name>
</gene>
<evidence type="ECO:0000256" key="10">
    <source>
        <dbReference type="ARBA" id="ARBA00023310"/>
    </source>
</evidence>
<dbReference type="InterPro" id="IPR001469">
    <property type="entry name" value="ATP_synth_F1_dsu/esu"/>
</dbReference>
<evidence type="ECO:0000256" key="7">
    <source>
        <dbReference type="ARBA" id="ARBA00023065"/>
    </source>
</evidence>
<keyword evidence="6 13" id="KW-0813">Transport</keyword>
<name>A0A8J2Z4I1_9GAMM</name>
<dbReference type="InterPro" id="IPR020546">
    <property type="entry name" value="ATP_synth_F1_dsu/esu_N"/>
</dbReference>
<reference evidence="18" key="1">
    <citation type="journal article" date="2014" name="Int. J. Syst. Evol. Microbiol.">
        <title>Complete genome sequence of Corynebacterium casei LMG S-19264T (=DSM 44701T), isolated from a smear-ripened cheese.</title>
        <authorList>
            <consortium name="US DOE Joint Genome Institute (JGI-PGF)"/>
            <person name="Walter F."/>
            <person name="Albersmeier A."/>
            <person name="Kalinowski J."/>
            <person name="Ruckert C."/>
        </authorList>
    </citation>
    <scope>NUCLEOTIDE SEQUENCE</scope>
    <source>
        <strain evidence="18">CGMCC 1.15758</strain>
    </source>
</reference>
<dbReference type="Pfam" id="PF00401">
    <property type="entry name" value="ATP-synt_DE"/>
    <property type="match status" value="1"/>
</dbReference>
<evidence type="ECO:0000256" key="13">
    <source>
        <dbReference type="HAMAP-Rule" id="MF_00530"/>
    </source>
</evidence>
<dbReference type="SUPFAM" id="SSF46604">
    <property type="entry name" value="Epsilon subunit of F1F0-ATP synthase C-terminal domain"/>
    <property type="match status" value="1"/>
</dbReference>
<accession>A0A8J2Z4I1</accession>
<dbReference type="EMBL" id="BMJS01000010">
    <property type="protein sequence ID" value="GGF96244.1"/>
    <property type="molecule type" value="Genomic_DNA"/>
</dbReference>
<evidence type="ECO:0000259" key="16">
    <source>
        <dbReference type="Pfam" id="PF00401"/>
    </source>
</evidence>
<feature type="region of interest" description="Disordered" evidence="15">
    <location>
        <begin position="95"/>
        <end position="114"/>
    </location>
</feature>
<dbReference type="Gene3D" id="2.60.15.10">
    <property type="entry name" value="F0F1 ATP synthase delta/epsilon subunit, N-terminal"/>
    <property type="match status" value="1"/>
</dbReference>
<keyword evidence="8 13" id="KW-0472">Membrane</keyword>
<comment type="similarity">
    <text evidence="3 13 14">Belongs to the ATPase epsilon chain family.</text>
</comment>
<dbReference type="HAMAP" id="MF_00530">
    <property type="entry name" value="ATP_synth_epsil_bac"/>
    <property type="match status" value="1"/>
</dbReference>
<dbReference type="InterPro" id="IPR036771">
    <property type="entry name" value="ATPsynth_dsu/esu_N"/>
</dbReference>
<dbReference type="NCBIfam" id="TIGR01216">
    <property type="entry name" value="ATP_synt_epsi"/>
    <property type="match status" value="1"/>
</dbReference>
<keyword evidence="13" id="KW-1003">Cell membrane</keyword>
<reference evidence="18" key="2">
    <citation type="submission" date="2020-09" db="EMBL/GenBank/DDBJ databases">
        <authorList>
            <person name="Sun Q."/>
            <person name="Zhou Y."/>
        </authorList>
    </citation>
    <scope>NUCLEOTIDE SEQUENCE</scope>
    <source>
        <strain evidence="18">CGMCC 1.15758</strain>
    </source>
</reference>
<dbReference type="CDD" id="cd12152">
    <property type="entry name" value="F1-ATPase_delta"/>
    <property type="match status" value="1"/>
</dbReference>
<comment type="function">
    <text evidence="1 13">Produces ATP from ADP in the presence of a proton gradient across the membrane.</text>
</comment>
<dbReference type="PANTHER" id="PTHR13822">
    <property type="entry name" value="ATP SYNTHASE DELTA/EPSILON CHAIN"/>
    <property type="match status" value="1"/>
</dbReference>
<organism evidence="18 19">
    <name type="scientific">Cysteiniphilum litorale</name>
    <dbReference type="NCBI Taxonomy" id="2056700"/>
    <lineage>
        <taxon>Bacteria</taxon>
        <taxon>Pseudomonadati</taxon>
        <taxon>Pseudomonadota</taxon>
        <taxon>Gammaproteobacteria</taxon>
        <taxon>Thiotrichales</taxon>
        <taxon>Fastidiosibacteraceae</taxon>
        <taxon>Cysteiniphilum</taxon>
    </lineage>
</organism>
<evidence type="ECO:0000256" key="5">
    <source>
        <dbReference type="ARBA" id="ARBA00014480"/>
    </source>
</evidence>
<comment type="subcellular location">
    <subcellularLocation>
        <location evidence="2 13">Cell membrane</location>
        <topology evidence="2 13">Peripheral membrane protein</topology>
    </subcellularLocation>
</comment>
<sequence>MSDKLLKVNVVSQEGSVYEARAKMVSLRGTEGEMGIAFGHTQLLSTLPPGVVRIERENNEKDTLYISGGILEVQPHQVIILSDVMERAKDLNEAAAEKARQQAEEALKKARDSDKVEVEEARQMLAEAEARLKALKILKGVNAYYNDSDK</sequence>
<evidence type="ECO:0000256" key="9">
    <source>
        <dbReference type="ARBA" id="ARBA00023196"/>
    </source>
</evidence>
<evidence type="ECO:0000256" key="2">
    <source>
        <dbReference type="ARBA" id="ARBA00004202"/>
    </source>
</evidence>
<dbReference type="PANTHER" id="PTHR13822:SF10">
    <property type="entry name" value="ATP SYNTHASE EPSILON CHAIN, CHLOROPLASTIC"/>
    <property type="match status" value="1"/>
</dbReference>
<evidence type="ECO:0000256" key="6">
    <source>
        <dbReference type="ARBA" id="ARBA00022448"/>
    </source>
</evidence>
<evidence type="ECO:0000256" key="3">
    <source>
        <dbReference type="ARBA" id="ARBA00005712"/>
    </source>
</evidence>
<dbReference type="InterPro" id="IPR020547">
    <property type="entry name" value="ATP_synth_F1_esu_C"/>
</dbReference>
<evidence type="ECO:0000256" key="11">
    <source>
        <dbReference type="ARBA" id="ARBA00030215"/>
    </source>
</evidence>
<feature type="domain" description="ATP synthase epsilon subunit C-terminal" evidence="16">
    <location>
        <begin position="89"/>
        <end position="135"/>
    </location>
</feature>
<dbReference type="InterPro" id="IPR036794">
    <property type="entry name" value="ATP_F1_dsu/esu_C_sf"/>
</dbReference>
<evidence type="ECO:0000259" key="17">
    <source>
        <dbReference type="Pfam" id="PF02823"/>
    </source>
</evidence>
<evidence type="ECO:0000256" key="8">
    <source>
        <dbReference type="ARBA" id="ARBA00023136"/>
    </source>
</evidence>
<dbReference type="GO" id="GO:0005524">
    <property type="term" value="F:ATP binding"/>
    <property type="evidence" value="ECO:0007669"/>
    <property type="project" value="UniProtKB-UniRule"/>
</dbReference>
<dbReference type="Pfam" id="PF02823">
    <property type="entry name" value="ATP-synt_DE_N"/>
    <property type="match status" value="1"/>
</dbReference>
<dbReference type="GO" id="GO:0005886">
    <property type="term" value="C:plasma membrane"/>
    <property type="evidence" value="ECO:0007669"/>
    <property type="project" value="UniProtKB-SubCell"/>
</dbReference>
<evidence type="ECO:0000256" key="15">
    <source>
        <dbReference type="SAM" id="MobiDB-lite"/>
    </source>
</evidence>
<comment type="subunit">
    <text evidence="4 13 14">F-type ATPases have 2 components, CF(1) - the catalytic core - and CF(0) - the membrane proton channel. CF(1) has five subunits: alpha(3), beta(3), gamma(1), delta(1), epsilon(1). CF(0) has three main subunits: a, b and c.</text>
</comment>
<evidence type="ECO:0000313" key="19">
    <source>
        <dbReference type="Proteomes" id="UP000636949"/>
    </source>
</evidence>
<dbReference type="AlphaFoldDB" id="A0A8J2Z4I1"/>
<keyword evidence="7 13" id="KW-0406">Ion transport</keyword>
<keyword evidence="9 13" id="KW-0139">CF(1)</keyword>
<evidence type="ECO:0000256" key="1">
    <source>
        <dbReference type="ARBA" id="ARBA00003543"/>
    </source>
</evidence>